<protein>
    <recommendedName>
        <fullName evidence="3">RNA-binding protein KhpA</fullName>
    </recommendedName>
    <alternativeName>
        <fullName evidence="3">KH-domain protein A</fullName>
    </alternativeName>
</protein>
<dbReference type="GO" id="GO:0005737">
    <property type="term" value="C:cytoplasm"/>
    <property type="evidence" value="ECO:0007669"/>
    <property type="project" value="UniProtKB-SubCell"/>
</dbReference>
<dbReference type="AlphaFoldDB" id="A0AAU9DB99"/>
<keyword evidence="3" id="KW-0143">Chaperone</keyword>
<reference evidence="4 5" key="1">
    <citation type="submission" date="2022-11" db="EMBL/GenBank/DDBJ databases">
        <title>Haliovirga abyssi gen. nov., sp. nov., a mesophilic fermentative bacterium isolated from the Iheya North hydrothermal field and the proposal of Haliovirgaceae fam. nov.</title>
        <authorList>
            <person name="Miyazaki U."/>
            <person name="Tame A."/>
            <person name="Miyazaki J."/>
            <person name="Takai K."/>
            <person name="Sawayama S."/>
            <person name="Kitajima M."/>
            <person name="Okamoto A."/>
            <person name="Nakagawa S."/>
        </authorList>
    </citation>
    <scope>NUCLEOTIDE SEQUENCE [LARGE SCALE GENOMIC DNA]</scope>
    <source>
        <strain evidence="4 5">IC12</strain>
    </source>
</reference>
<keyword evidence="3" id="KW-0961">Cell wall biogenesis/degradation</keyword>
<comment type="function">
    <text evidence="3">A probable RNA chaperone. Forms a complex with KhpB which binds to cellular RNA and controls its expression. Plays a role in peptidoglycan (PG) homeostasis and cell length regulation.</text>
</comment>
<evidence type="ECO:0000256" key="2">
    <source>
        <dbReference type="ARBA" id="ARBA00022884"/>
    </source>
</evidence>
<dbReference type="GO" id="GO:0071555">
    <property type="term" value="P:cell wall organization"/>
    <property type="evidence" value="ECO:0007669"/>
    <property type="project" value="UniProtKB-KW"/>
</dbReference>
<dbReference type="PANTHER" id="PTHR34654">
    <property type="entry name" value="UPF0109 PROTEIN SCO5592"/>
    <property type="match status" value="1"/>
</dbReference>
<evidence type="ECO:0000256" key="1">
    <source>
        <dbReference type="ARBA" id="ARBA00022490"/>
    </source>
</evidence>
<keyword evidence="1 3" id="KW-0963">Cytoplasm</keyword>
<dbReference type="GO" id="GO:0009252">
    <property type="term" value="P:peptidoglycan biosynthetic process"/>
    <property type="evidence" value="ECO:0007669"/>
    <property type="project" value="UniProtKB-UniRule"/>
</dbReference>
<evidence type="ECO:0000313" key="5">
    <source>
        <dbReference type="Proteomes" id="UP001321582"/>
    </source>
</evidence>
<evidence type="ECO:0000256" key="3">
    <source>
        <dbReference type="HAMAP-Rule" id="MF_00088"/>
    </source>
</evidence>
<dbReference type="GO" id="GO:0008360">
    <property type="term" value="P:regulation of cell shape"/>
    <property type="evidence" value="ECO:0007669"/>
    <property type="project" value="UniProtKB-KW"/>
</dbReference>
<keyword evidence="3" id="KW-0133">Cell shape</keyword>
<comment type="similarity">
    <text evidence="3">Belongs to the KhpA RNA-binding protein family.</text>
</comment>
<name>A0AAU9DB99_9FUSO</name>
<dbReference type="HAMAP" id="MF_00088">
    <property type="entry name" value="KhpA"/>
    <property type="match status" value="1"/>
</dbReference>
<keyword evidence="2 3" id="KW-0694">RNA-binding</keyword>
<dbReference type="InterPro" id="IPR020627">
    <property type="entry name" value="KhpA"/>
</dbReference>
<evidence type="ECO:0000313" key="4">
    <source>
        <dbReference type="EMBL" id="BDU50530.1"/>
    </source>
</evidence>
<dbReference type="EMBL" id="AP027059">
    <property type="protein sequence ID" value="BDU50530.1"/>
    <property type="molecule type" value="Genomic_DNA"/>
</dbReference>
<comment type="subunit">
    <text evidence="3">Forms a complex with KhpB.</text>
</comment>
<sequence length="79" mass="8629">MEKLEKLLYFIVSELVEDTDSIKIKSIKKGKNIILKLRVGDGELGKTIGKNGITASAIRGVVQAAAVKDKLNVDVEFLD</sequence>
<dbReference type="Proteomes" id="UP001321582">
    <property type="component" value="Chromosome"/>
</dbReference>
<proteinExistence type="inferred from homology"/>
<dbReference type="Pfam" id="PF13083">
    <property type="entry name" value="KH_KhpA-B"/>
    <property type="match status" value="1"/>
</dbReference>
<gene>
    <name evidence="3" type="primary">khpA</name>
    <name evidence="4" type="ORF">HLVA_10990</name>
</gene>
<comment type="subcellular location">
    <subcellularLocation>
        <location evidence="3">Cytoplasm</location>
    </subcellularLocation>
</comment>
<dbReference type="PANTHER" id="PTHR34654:SF1">
    <property type="entry name" value="RNA-BINDING PROTEIN KHPA"/>
    <property type="match status" value="1"/>
</dbReference>
<dbReference type="GO" id="GO:0003723">
    <property type="term" value="F:RNA binding"/>
    <property type="evidence" value="ECO:0007669"/>
    <property type="project" value="UniProtKB-UniRule"/>
</dbReference>
<dbReference type="RefSeq" id="WP_307903396.1">
    <property type="nucleotide sequence ID" value="NZ_AP027059.1"/>
</dbReference>
<accession>A0AAU9DB99</accession>
<keyword evidence="5" id="KW-1185">Reference proteome</keyword>
<organism evidence="4 5">
    <name type="scientific">Haliovirga abyssi</name>
    <dbReference type="NCBI Taxonomy" id="2996794"/>
    <lineage>
        <taxon>Bacteria</taxon>
        <taxon>Fusobacteriati</taxon>
        <taxon>Fusobacteriota</taxon>
        <taxon>Fusobacteriia</taxon>
        <taxon>Fusobacteriales</taxon>
        <taxon>Haliovirgaceae</taxon>
        <taxon>Haliovirga</taxon>
    </lineage>
</organism>
<dbReference type="KEGG" id="haby:HLVA_10990"/>